<feature type="transmembrane region" description="Helical" evidence="7">
    <location>
        <begin position="116"/>
        <end position="143"/>
    </location>
</feature>
<feature type="transmembrane region" description="Helical" evidence="7">
    <location>
        <begin position="584"/>
        <end position="603"/>
    </location>
</feature>
<feature type="transmembrane region" description="Helical" evidence="7">
    <location>
        <begin position="469"/>
        <end position="490"/>
    </location>
</feature>
<name>A0A9N9LPV4_9HELO</name>
<feature type="transmembrane region" description="Helical" evidence="7">
    <location>
        <begin position="415"/>
        <end position="436"/>
    </location>
</feature>
<feature type="transmembrane region" description="Helical" evidence="7">
    <location>
        <begin position="511"/>
        <end position="529"/>
    </location>
</feature>
<keyword evidence="3 7" id="KW-0812">Transmembrane</keyword>
<comment type="caution">
    <text evidence="9">The sequence shown here is derived from an EMBL/GenBank/DDBJ whole genome shotgun (WGS) entry which is preliminary data.</text>
</comment>
<comment type="similarity">
    <text evidence="2">Belongs to the major facilitator superfamily. TCR/Tet family.</text>
</comment>
<dbReference type="OrthoDB" id="4139357at2759"/>
<evidence type="ECO:0000313" key="9">
    <source>
        <dbReference type="EMBL" id="CAG8977658.1"/>
    </source>
</evidence>
<evidence type="ECO:0000256" key="2">
    <source>
        <dbReference type="ARBA" id="ARBA00007520"/>
    </source>
</evidence>
<feature type="transmembrane region" description="Helical" evidence="7">
    <location>
        <begin position="210"/>
        <end position="231"/>
    </location>
</feature>
<organism evidence="9 10">
    <name type="scientific">Hymenoscyphus albidus</name>
    <dbReference type="NCBI Taxonomy" id="595503"/>
    <lineage>
        <taxon>Eukaryota</taxon>
        <taxon>Fungi</taxon>
        <taxon>Dikarya</taxon>
        <taxon>Ascomycota</taxon>
        <taxon>Pezizomycotina</taxon>
        <taxon>Leotiomycetes</taxon>
        <taxon>Helotiales</taxon>
        <taxon>Helotiaceae</taxon>
        <taxon>Hymenoscyphus</taxon>
    </lineage>
</organism>
<reference evidence="9" key="1">
    <citation type="submission" date="2021-07" db="EMBL/GenBank/DDBJ databases">
        <authorList>
            <person name="Durling M."/>
        </authorList>
    </citation>
    <scope>NUCLEOTIDE SEQUENCE</scope>
</reference>
<feature type="transmembrane region" description="Helical" evidence="7">
    <location>
        <begin position="340"/>
        <end position="359"/>
    </location>
</feature>
<dbReference type="Gene3D" id="1.20.1250.20">
    <property type="entry name" value="MFS general substrate transporter like domains"/>
    <property type="match status" value="1"/>
</dbReference>
<dbReference type="EMBL" id="CAJVRM010000228">
    <property type="protein sequence ID" value="CAG8977658.1"/>
    <property type="molecule type" value="Genomic_DNA"/>
</dbReference>
<feature type="transmembrane region" description="Helical" evidence="7">
    <location>
        <begin position="155"/>
        <end position="172"/>
    </location>
</feature>
<evidence type="ECO:0000259" key="8">
    <source>
        <dbReference type="PROSITE" id="PS50850"/>
    </source>
</evidence>
<dbReference type="Pfam" id="PF07690">
    <property type="entry name" value="MFS_1"/>
    <property type="match status" value="1"/>
</dbReference>
<dbReference type="InterPro" id="IPR011701">
    <property type="entry name" value="MFS"/>
</dbReference>
<evidence type="ECO:0000313" key="10">
    <source>
        <dbReference type="Proteomes" id="UP000701801"/>
    </source>
</evidence>
<proteinExistence type="inferred from homology"/>
<feature type="transmembrane region" description="Helical" evidence="7">
    <location>
        <begin position="443"/>
        <end position="463"/>
    </location>
</feature>
<evidence type="ECO:0000256" key="1">
    <source>
        <dbReference type="ARBA" id="ARBA00004141"/>
    </source>
</evidence>
<dbReference type="SUPFAM" id="SSF103473">
    <property type="entry name" value="MFS general substrate transporter"/>
    <property type="match status" value="1"/>
</dbReference>
<dbReference type="InterPro" id="IPR020846">
    <property type="entry name" value="MFS_dom"/>
</dbReference>
<dbReference type="AlphaFoldDB" id="A0A9N9LPV4"/>
<feature type="transmembrane region" description="Helical" evidence="7">
    <location>
        <begin position="243"/>
        <end position="261"/>
    </location>
</feature>
<feature type="region of interest" description="Disordered" evidence="6">
    <location>
        <begin position="77"/>
        <end position="107"/>
    </location>
</feature>
<feature type="transmembrane region" description="Helical" evidence="7">
    <location>
        <begin position="273"/>
        <end position="297"/>
    </location>
</feature>
<evidence type="ECO:0000256" key="6">
    <source>
        <dbReference type="SAM" id="MobiDB-lite"/>
    </source>
</evidence>
<dbReference type="PRINTS" id="PR01036">
    <property type="entry name" value="TCRTETB"/>
</dbReference>
<gene>
    <name evidence="9" type="ORF">HYALB_00006608</name>
</gene>
<feature type="region of interest" description="Disordered" evidence="6">
    <location>
        <begin position="619"/>
        <end position="639"/>
    </location>
</feature>
<accession>A0A9N9LPV4</accession>
<protein>
    <recommendedName>
        <fullName evidence="8">Major facilitator superfamily (MFS) profile domain-containing protein</fullName>
    </recommendedName>
</protein>
<dbReference type="InterPro" id="IPR036259">
    <property type="entry name" value="MFS_trans_sf"/>
</dbReference>
<evidence type="ECO:0000256" key="3">
    <source>
        <dbReference type="ARBA" id="ARBA00022692"/>
    </source>
</evidence>
<keyword evidence="10" id="KW-1185">Reference proteome</keyword>
<keyword evidence="4 7" id="KW-1133">Transmembrane helix</keyword>
<feature type="transmembrane region" description="Helical" evidence="7">
    <location>
        <begin position="184"/>
        <end position="204"/>
    </location>
</feature>
<dbReference type="GO" id="GO:0022857">
    <property type="term" value="F:transmembrane transporter activity"/>
    <property type="evidence" value="ECO:0007669"/>
    <property type="project" value="InterPro"/>
</dbReference>
<feature type="domain" description="Major facilitator superfamily (MFS) profile" evidence="8">
    <location>
        <begin position="119"/>
        <end position="608"/>
    </location>
</feature>
<dbReference type="PANTHER" id="PTHR23501">
    <property type="entry name" value="MAJOR FACILITATOR SUPERFAMILY"/>
    <property type="match status" value="1"/>
</dbReference>
<dbReference type="PROSITE" id="PS50850">
    <property type="entry name" value="MFS"/>
    <property type="match status" value="1"/>
</dbReference>
<feature type="transmembrane region" description="Helical" evidence="7">
    <location>
        <begin position="309"/>
        <end position="328"/>
    </location>
</feature>
<dbReference type="PANTHER" id="PTHR23501:SF102">
    <property type="entry name" value="DRUG TRANSPORTER, PUTATIVE (AFU_ORTHOLOGUE AFUA_3G08530)-RELATED"/>
    <property type="match status" value="1"/>
</dbReference>
<evidence type="ECO:0000256" key="5">
    <source>
        <dbReference type="ARBA" id="ARBA00023136"/>
    </source>
</evidence>
<dbReference type="Proteomes" id="UP000701801">
    <property type="component" value="Unassembled WGS sequence"/>
</dbReference>
<feature type="transmembrane region" description="Helical" evidence="7">
    <location>
        <begin position="380"/>
        <end position="403"/>
    </location>
</feature>
<dbReference type="GO" id="GO:0005886">
    <property type="term" value="C:plasma membrane"/>
    <property type="evidence" value="ECO:0007669"/>
    <property type="project" value="TreeGrafter"/>
</dbReference>
<evidence type="ECO:0000256" key="4">
    <source>
        <dbReference type="ARBA" id="ARBA00022989"/>
    </source>
</evidence>
<keyword evidence="5 7" id="KW-0472">Membrane</keyword>
<comment type="subcellular location">
    <subcellularLocation>
        <location evidence="1">Membrane</location>
        <topology evidence="1">Multi-pass membrane protein</topology>
    </subcellularLocation>
</comment>
<sequence length="639" mass="70100">MLPNMDNMQRHLYVILSTHLRERAIAIETRTRQTSKFEVAKIYLVEMSSQPSAKDGCTTSAIDFARIDEEDEDAILPATPLPAPESDPNETEDKIDDKIDEEPPLPAPSKRNRFHFALAFTALSVVAFTSALDATILAVALPIVTEKLKMTTLEAFWAGISFLLSSVVFQPLHTAMSDIFGRKAILYLCILFFVAGSLIVGLAQSAEVLIAGRTIQGIGGGGIEALAEIILTDITTLKERPKYIGILGLMWAAGSIVGPIIGGVFAEYVTWRWIAWINLPLMAVAMILIPLFLTLAVDKSSVRSKLKRVDYMGMALLIVGLTSFVLALCWGGQLFRWNRWQTIFPLVGGLVLLAVLARYEKYPREPIFKYRLFATWTSTLAFFGSFIQGILIWVLVYYLVLYFQGALQHAPLQSAIDAFPLMFTLTPSAVICAVLIDKTRRYLWTIWLGWVLCTVGFGTMILLDNKTSRGVYSIVQIAPGLGTGFLLSALAVPVQAAMSVDDAGLAMGTQVFFRAVGALVGVAFGSSVFTNEFSRALQQIKLPPNVNLPDATDAVFFLTSIDTLDISAETRSQLLHLYADPIRLIWIVATGLAGVGLISSLFMKELTLEREELGRQALQVHEAKSKSSEDSMENGSPGP</sequence>
<dbReference type="Gene3D" id="1.20.1720.10">
    <property type="entry name" value="Multidrug resistance protein D"/>
    <property type="match status" value="1"/>
</dbReference>
<dbReference type="CDD" id="cd17502">
    <property type="entry name" value="MFS_Azr1_MDR_like"/>
    <property type="match status" value="1"/>
</dbReference>
<evidence type="ECO:0000256" key="7">
    <source>
        <dbReference type="SAM" id="Phobius"/>
    </source>
</evidence>